<keyword evidence="2" id="KW-0812">Transmembrane</keyword>
<evidence type="ECO:0000256" key="1">
    <source>
        <dbReference type="SAM" id="MobiDB-lite"/>
    </source>
</evidence>
<dbReference type="Pfam" id="PF04773">
    <property type="entry name" value="FecR"/>
    <property type="match status" value="1"/>
</dbReference>
<feature type="transmembrane region" description="Helical" evidence="2">
    <location>
        <begin position="262"/>
        <end position="280"/>
    </location>
</feature>
<feature type="domain" description="Peptidase M56" evidence="4">
    <location>
        <begin position="157"/>
        <end position="250"/>
    </location>
</feature>
<feature type="domain" description="FecR protein" evidence="3">
    <location>
        <begin position="604"/>
        <end position="670"/>
    </location>
</feature>
<evidence type="ECO:0000313" key="5">
    <source>
        <dbReference type="EMBL" id="GAA3553244.1"/>
    </source>
</evidence>
<feature type="transmembrane region" description="Helical" evidence="2">
    <location>
        <begin position="83"/>
        <end position="104"/>
    </location>
</feature>
<sequence>MILYALKSGICLGILYALYKLFLEKEDMHHFKRFYLIGALLASIIIPAITFTEYIEVIPEEIPLVVSNNVPLQIEVVAPQQNYWPVILWSIYGLGLLLFSIKFIKNLLDIGYKIRQNPKYKTHRVTNVLLAETVIPHTFLSYIFLNKRKFESQQIPKAILLHEEAHAIQKHSLDVLFIEIVLIAFWFNPLVYLIKQSMKLNHEFLADQTVINKGIATPTYQNILLAFSSNASYSPLAHAINHSLIKKRFTVMKTQTSKLALWLRRLLVLPLLTILIYSFSSKVIVEKNLSPQATEQGASDDKITIHIDKNNTISINNKQILLKDLSNELKMIIHQSNATPNVYVEVKGTLSNAFLFDLKKEVEKANTSITEVKANYIEMDERSEHANSFKGISFTTTDSIHFTTKKGEFIRGYSGSPHTKSPQKATDKEDHDSITIRIPKSSNYIINSNDLMLISKYTNDLIQNSQQKATDKEITEYKQFVKKLNALPERQRIIKQKDLVRLQHIYNKMSEAQKRSVTPFYQLVLPPPPPPPTPAEPQNPSKTLLDARKKYEEKAETYMEAVQGYKTGESKFDELHNLYKEVMLLYKQYSSLSKSENIAYNYLTVPDGGKFELKLSDGTKVFLGSGAKLKYPAKFVKGQTRKVELIKGEAYFDVAKSDEYANASFIVIVNGKEIDASRKKSIKN</sequence>
<comment type="caution">
    <text evidence="5">The sequence shown here is derived from an EMBL/GenBank/DDBJ whole genome shotgun (WGS) entry which is preliminary data.</text>
</comment>
<dbReference type="InterPro" id="IPR008756">
    <property type="entry name" value="Peptidase_M56"/>
</dbReference>
<evidence type="ECO:0000259" key="4">
    <source>
        <dbReference type="Pfam" id="PF05569"/>
    </source>
</evidence>
<feature type="transmembrane region" description="Helical" evidence="2">
    <location>
        <begin position="6"/>
        <end position="22"/>
    </location>
</feature>
<feature type="region of interest" description="Disordered" evidence="1">
    <location>
        <begin position="411"/>
        <end position="431"/>
    </location>
</feature>
<dbReference type="InterPro" id="IPR052173">
    <property type="entry name" value="Beta-lactam_resp_regulator"/>
</dbReference>
<name>A0ABP6WN36_9FLAO</name>
<dbReference type="PANTHER" id="PTHR34978">
    <property type="entry name" value="POSSIBLE SENSOR-TRANSDUCER PROTEIN BLAR"/>
    <property type="match status" value="1"/>
</dbReference>
<keyword evidence="6" id="KW-1185">Reference proteome</keyword>
<organism evidence="5 6">
    <name type="scientific">Snuella lapsa</name>
    <dbReference type="NCBI Taxonomy" id="870481"/>
    <lineage>
        <taxon>Bacteria</taxon>
        <taxon>Pseudomonadati</taxon>
        <taxon>Bacteroidota</taxon>
        <taxon>Flavobacteriia</taxon>
        <taxon>Flavobacteriales</taxon>
        <taxon>Flavobacteriaceae</taxon>
        <taxon>Snuella</taxon>
    </lineage>
</organism>
<accession>A0ABP6WN36</accession>
<feature type="transmembrane region" description="Helical" evidence="2">
    <location>
        <begin position="34"/>
        <end position="55"/>
    </location>
</feature>
<dbReference type="RefSeq" id="WP_345003735.1">
    <property type="nucleotide sequence ID" value="NZ_BAABCY010000006.1"/>
</dbReference>
<dbReference type="Pfam" id="PF05569">
    <property type="entry name" value="Peptidase_M56"/>
    <property type="match status" value="1"/>
</dbReference>
<evidence type="ECO:0000256" key="2">
    <source>
        <dbReference type="SAM" id="Phobius"/>
    </source>
</evidence>
<dbReference type="InterPro" id="IPR006860">
    <property type="entry name" value="FecR"/>
</dbReference>
<gene>
    <name evidence="5" type="ORF">GCM10022395_00990</name>
</gene>
<protein>
    <recommendedName>
        <fullName evidence="7">Peptidase M56 domain-containing protein</fullName>
    </recommendedName>
</protein>
<reference evidence="6" key="1">
    <citation type="journal article" date="2019" name="Int. J. Syst. Evol. Microbiol.">
        <title>The Global Catalogue of Microorganisms (GCM) 10K type strain sequencing project: providing services to taxonomists for standard genome sequencing and annotation.</title>
        <authorList>
            <consortium name="The Broad Institute Genomics Platform"/>
            <consortium name="The Broad Institute Genome Sequencing Center for Infectious Disease"/>
            <person name="Wu L."/>
            <person name="Ma J."/>
        </authorList>
    </citation>
    <scope>NUCLEOTIDE SEQUENCE [LARGE SCALE GENOMIC DNA]</scope>
    <source>
        <strain evidence="6">JCM 17111</strain>
    </source>
</reference>
<evidence type="ECO:0000313" key="6">
    <source>
        <dbReference type="Proteomes" id="UP001500954"/>
    </source>
</evidence>
<dbReference type="Proteomes" id="UP001500954">
    <property type="component" value="Unassembled WGS sequence"/>
</dbReference>
<proteinExistence type="predicted"/>
<evidence type="ECO:0008006" key="7">
    <source>
        <dbReference type="Google" id="ProtNLM"/>
    </source>
</evidence>
<dbReference type="CDD" id="cd07341">
    <property type="entry name" value="M56_BlaR1_MecR1_like"/>
    <property type="match status" value="1"/>
</dbReference>
<feature type="transmembrane region" description="Helical" evidence="2">
    <location>
        <begin position="175"/>
        <end position="194"/>
    </location>
</feature>
<evidence type="ECO:0000259" key="3">
    <source>
        <dbReference type="Pfam" id="PF04773"/>
    </source>
</evidence>
<keyword evidence="2" id="KW-1133">Transmembrane helix</keyword>
<feature type="transmembrane region" description="Helical" evidence="2">
    <location>
        <begin position="125"/>
        <end position="145"/>
    </location>
</feature>
<dbReference type="EMBL" id="BAABCY010000006">
    <property type="protein sequence ID" value="GAA3553244.1"/>
    <property type="molecule type" value="Genomic_DNA"/>
</dbReference>
<keyword evidence="2" id="KW-0472">Membrane</keyword>
<dbReference type="PANTHER" id="PTHR34978:SF3">
    <property type="entry name" value="SLR0241 PROTEIN"/>
    <property type="match status" value="1"/>
</dbReference>
<dbReference type="Gene3D" id="2.60.120.1440">
    <property type="match status" value="1"/>
</dbReference>